<dbReference type="CDD" id="cd05228">
    <property type="entry name" value="AR_FR_like_1_SDR_e"/>
    <property type="match status" value="1"/>
</dbReference>
<gene>
    <name evidence="2" type="ORF">DD235_06940</name>
</gene>
<dbReference type="SUPFAM" id="SSF51735">
    <property type="entry name" value="NAD(P)-binding Rossmann-fold domains"/>
    <property type="match status" value="1"/>
</dbReference>
<evidence type="ECO:0000313" key="2">
    <source>
        <dbReference type="EMBL" id="PWF24050.1"/>
    </source>
</evidence>
<dbReference type="InterPro" id="IPR051783">
    <property type="entry name" value="NAD(P)-dependent_oxidoreduct"/>
</dbReference>
<accession>A0A2V1K591</accession>
<name>A0A2V1K591_9BURK</name>
<evidence type="ECO:0000259" key="1">
    <source>
        <dbReference type="Pfam" id="PF01370"/>
    </source>
</evidence>
<reference evidence="3" key="1">
    <citation type="submission" date="2018-05" db="EMBL/GenBank/DDBJ databases">
        <authorList>
            <person name="Li Y."/>
        </authorList>
    </citation>
    <scope>NUCLEOTIDE SEQUENCE [LARGE SCALE GENOMIC DNA]</scope>
    <source>
        <strain evidence="3">3d-2-2</strain>
    </source>
</reference>
<dbReference type="GO" id="GO:0004029">
    <property type="term" value="F:aldehyde dehydrogenase (NAD+) activity"/>
    <property type="evidence" value="ECO:0007669"/>
    <property type="project" value="TreeGrafter"/>
</dbReference>
<dbReference type="InterPro" id="IPR036291">
    <property type="entry name" value="NAD(P)-bd_dom_sf"/>
</dbReference>
<evidence type="ECO:0000313" key="3">
    <source>
        <dbReference type="Proteomes" id="UP000245212"/>
    </source>
</evidence>
<dbReference type="PANTHER" id="PTHR48079">
    <property type="entry name" value="PROTEIN YEEZ"/>
    <property type="match status" value="1"/>
</dbReference>
<keyword evidence="3" id="KW-1185">Reference proteome</keyword>
<sequence length="343" mass="37822">MSTDIHTAFVTGATGLLGNNLVRALREQGIQVKALTRSLRKGLQQFGTLDGIELVEGDMTDVATFAPALRGCDIVFHAAAFFRENYSGGRHRDALHRINVDGTRQLLEQAYVAGVRRFIQTSSIAVLHGEPGTLIDETHTRVLDDADDYYRSKILADDVVMQFLARHDGMLASFVLPGWMWGPADLGPTSSGQLALDLAQGRLPGLVPGSFSVVDARDVAQAHIAAAYKGRRGERYLAAGRHMTMQELIPLLSRAAGVTAPTRKVPAPLLYALACLQEIYSRLSGKPVLLSLSTVRLMLNEADRSHFDHRKSERELGLRFRPLEETLNDTLDWYRQHGWLPAS</sequence>
<feature type="domain" description="NAD-dependent epimerase/dehydratase" evidence="1">
    <location>
        <begin position="9"/>
        <end position="236"/>
    </location>
</feature>
<dbReference type="Gene3D" id="3.40.50.720">
    <property type="entry name" value="NAD(P)-binding Rossmann-like Domain"/>
    <property type="match status" value="1"/>
</dbReference>
<dbReference type="AlphaFoldDB" id="A0A2V1K591"/>
<protein>
    <submittedName>
        <fullName evidence="2">Oxidoreductase</fullName>
    </submittedName>
</protein>
<dbReference type="PANTHER" id="PTHR48079:SF6">
    <property type="entry name" value="NAD(P)-BINDING DOMAIN-CONTAINING PROTEIN-RELATED"/>
    <property type="match status" value="1"/>
</dbReference>
<dbReference type="EMBL" id="QETA01000002">
    <property type="protein sequence ID" value="PWF24050.1"/>
    <property type="molecule type" value="Genomic_DNA"/>
</dbReference>
<proteinExistence type="predicted"/>
<dbReference type="Proteomes" id="UP000245212">
    <property type="component" value="Unassembled WGS sequence"/>
</dbReference>
<dbReference type="Pfam" id="PF01370">
    <property type="entry name" value="Epimerase"/>
    <property type="match status" value="1"/>
</dbReference>
<dbReference type="InterPro" id="IPR001509">
    <property type="entry name" value="Epimerase_deHydtase"/>
</dbReference>
<dbReference type="RefSeq" id="WP_109061328.1">
    <property type="nucleotide sequence ID" value="NZ_QETA01000002.1"/>
</dbReference>
<organism evidence="2 3">
    <name type="scientific">Corticimicrobacter populi</name>
    <dbReference type="NCBI Taxonomy" id="2175229"/>
    <lineage>
        <taxon>Bacteria</taxon>
        <taxon>Pseudomonadati</taxon>
        <taxon>Pseudomonadota</taxon>
        <taxon>Betaproteobacteria</taxon>
        <taxon>Burkholderiales</taxon>
        <taxon>Alcaligenaceae</taxon>
        <taxon>Corticimicrobacter</taxon>
    </lineage>
</organism>
<dbReference type="GO" id="GO:0005737">
    <property type="term" value="C:cytoplasm"/>
    <property type="evidence" value="ECO:0007669"/>
    <property type="project" value="TreeGrafter"/>
</dbReference>
<comment type="caution">
    <text evidence="2">The sequence shown here is derived from an EMBL/GenBank/DDBJ whole genome shotgun (WGS) entry which is preliminary data.</text>
</comment>